<organism evidence="1 2">
    <name type="scientific">Mucor velutinosus</name>
    <dbReference type="NCBI Taxonomy" id="708070"/>
    <lineage>
        <taxon>Eukaryota</taxon>
        <taxon>Fungi</taxon>
        <taxon>Fungi incertae sedis</taxon>
        <taxon>Mucoromycota</taxon>
        <taxon>Mucoromycotina</taxon>
        <taxon>Mucoromycetes</taxon>
        <taxon>Mucorales</taxon>
        <taxon>Mucorineae</taxon>
        <taxon>Mucoraceae</taxon>
        <taxon>Mucor</taxon>
    </lineage>
</organism>
<dbReference type="RefSeq" id="XP_064680642.1">
    <property type="nucleotide sequence ID" value="XM_064825265.1"/>
</dbReference>
<evidence type="ECO:0000313" key="2">
    <source>
        <dbReference type="Proteomes" id="UP001304243"/>
    </source>
</evidence>
<dbReference type="AlphaFoldDB" id="A0AAN7DAM6"/>
<keyword evidence="2" id="KW-1185">Reference proteome</keyword>
<comment type="caution">
    <text evidence="1">The sequence shown here is derived from an EMBL/GenBank/DDBJ whole genome shotgun (WGS) entry which is preliminary data.</text>
</comment>
<accession>A0AAN7DAM6</accession>
<sequence>MHACMQHLYRLQQHMANYAAVSNANFNDDKSEAFSLSGRRSPAWVRAFEEINVHTYHRQVSITAFRYLGLYFAYNHVQRAQMEKMLLNTVKTQCAIYNQRQLSIRGRVTVVNSLILSKVWYGLSMLWPTKMFLVNIKSCVYQLV</sequence>
<gene>
    <name evidence="1" type="ORF">ATC70_005983</name>
</gene>
<evidence type="ECO:0000313" key="1">
    <source>
        <dbReference type="EMBL" id="KAK4513976.1"/>
    </source>
</evidence>
<dbReference type="GeneID" id="89949669"/>
<proteinExistence type="predicted"/>
<protein>
    <submittedName>
        <fullName evidence="1">Uncharacterized protein</fullName>
    </submittedName>
</protein>
<reference evidence="1 2" key="1">
    <citation type="submission" date="2022-11" db="EMBL/GenBank/DDBJ databases">
        <title>Mucor velutinosus strain NIH1002 WGS.</title>
        <authorList>
            <person name="Subramanian P."/>
            <person name="Mullikin J.C."/>
            <person name="Segre J.A."/>
            <person name="Zelazny A.M."/>
        </authorList>
    </citation>
    <scope>NUCLEOTIDE SEQUENCE [LARGE SCALE GENOMIC DNA]</scope>
    <source>
        <strain evidence="1 2">NIH1002</strain>
    </source>
</reference>
<dbReference type="Proteomes" id="UP001304243">
    <property type="component" value="Unassembled WGS sequence"/>
</dbReference>
<name>A0AAN7DAM6_9FUNG</name>
<dbReference type="EMBL" id="JASEJX010000016">
    <property type="protein sequence ID" value="KAK4513976.1"/>
    <property type="molecule type" value="Genomic_DNA"/>
</dbReference>